<dbReference type="AlphaFoldDB" id="A0A074LGZ0"/>
<accession>A0A074LGZ0</accession>
<evidence type="ECO:0000313" key="1">
    <source>
        <dbReference type="EMBL" id="KEO81496.1"/>
    </source>
</evidence>
<name>A0A074LGZ0_9BACL</name>
<organism evidence="1 2">
    <name type="scientific">Tumebacillus flagellatus</name>
    <dbReference type="NCBI Taxonomy" id="1157490"/>
    <lineage>
        <taxon>Bacteria</taxon>
        <taxon>Bacillati</taxon>
        <taxon>Bacillota</taxon>
        <taxon>Bacilli</taxon>
        <taxon>Bacillales</taxon>
        <taxon>Alicyclobacillaceae</taxon>
        <taxon>Tumebacillus</taxon>
    </lineage>
</organism>
<proteinExistence type="predicted"/>
<reference evidence="1 2" key="1">
    <citation type="journal article" date="2013" name="Int. J. Syst. Evol. Microbiol.">
        <title>Tumebacillus flagellatus sp. nov., an alpha-amylase/pullulanase-producing bacterium isolated from cassava wastewater.</title>
        <authorList>
            <person name="Wang Q."/>
            <person name="Xie N."/>
            <person name="Qin Y."/>
            <person name="Shen N."/>
            <person name="Zhu J."/>
            <person name="Mi H."/>
            <person name="Huang R."/>
        </authorList>
    </citation>
    <scope>NUCLEOTIDE SEQUENCE [LARGE SCALE GENOMIC DNA]</scope>
    <source>
        <strain evidence="1 2">GST4</strain>
    </source>
</reference>
<keyword evidence="2" id="KW-1185">Reference proteome</keyword>
<dbReference type="OrthoDB" id="1927343at2"/>
<evidence type="ECO:0000313" key="2">
    <source>
        <dbReference type="Proteomes" id="UP000027931"/>
    </source>
</evidence>
<dbReference type="eggNOG" id="ENOG5033HBE">
    <property type="taxonomic scope" value="Bacteria"/>
</dbReference>
<dbReference type="EMBL" id="JMIR01000037">
    <property type="protein sequence ID" value="KEO81496.1"/>
    <property type="molecule type" value="Genomic_DNA"/>
</dbReference>
<dbReference type="STRING" id="1157490.EL26_20705"/>
<dbReference type="RefSeq" id="WP_038093113.1">
    <property type="nucleotide sequence ID" value="NZ_JMIR01000037.1"/>
</dbReference>
<comment type="caution">
    <text evidence="1">The sequence shown here is derived from an EMBL/GenBank/DDBJ whole genome shotgun (WGS) entry which is preliminary data.</text>
</comment>
<dbReference type="Proteomes" id="UP000027931">
    <property type="component" value="Unassembled WGS sequence"/>
</dbReference>
<protein>
    <submittedName>
        <fullName evidence="1">Uncharacterized protein</fullName>
    </submittedName>
</protein>
<gene>
    <name evidence="1" type="ORF">EL26_20705</name>
</gene>
<sequence>MTDSDLVIQCKIGLNIPVANTVFDGTLFQKVLAVKSFMTGAGVSETMLSDPLAVGAIVLGVTDLWSLTGGEIKFSSAFNLMVTQLAVRS</sequence>